<feature type="region of interest" description="Disordered" evidence="1">
    <location>
        <begin position="184"/>
        <end position="205"/>
    </location>
</feature>
<feature type="compositionally biased region" description="Basic and acidic residues" evidence="1">
    <location>
        <begin position="311"/>
        <end position="321"/>
    </location>
</feature>
<evidence type="ECO:0000256" key="1">
    <source>
        <dbReference type="SAM" id="MobiDB-lite"/>
    </source>
</evidence>
<dbReference type="AlphaFoldDB" id="A0A7M7JPP5"/>
<dbReference type="EnsemblMetazoa" id="XM_022799483">
    <property type="protein sequence ID" value="XP_022655218"/>
    <property type="gene ID" value="LOC111247929"/>
</dbReference>
<feature type="region of interest" description="Disordered" evidence="1">
    <location>
        <begin position="70"/>
        <end position="98"/>
    </location>
</feature>
<feature type="compositionally biased region" description="Low complexity" evidence="1">
    <location>
        <begin position="336"/>
        <end position="346"/>
    </location>
</feature>
<feature type="compositionally biased region" description="Polar residues" evidence="1">
    <location>
        <begin position="72"/>
        <end position="98"/>
    </location>
</feature>
<dbReference type="InParanoid" id="A0A7M7JPP5"/>
<organism evidence="2 3">
    <name type="scientific">Varroa destructor</name>
    <name type="common">Honeybee mite</name>
    <dbReference type="NCBI Taxonomy" id="109461"/>
    <lineage>
        <taxon>Eukaryota</taxon>
        <taxon>Metazoa</taxon>
        <taxon>Ecdysozoa</taxon>
        <taxon>Arthropoda</taxon>
        <taxon>Chelicerata</taxon>
        <taxon>Arachnida</taxon>
        <taxon>Acari</taxon>
        <taxon>Parasitiformes</taxon>
        <taxon>Mesostigmata</taxon>
        <taxon>Gamasina</taxon>
        <taxon>Dermanyssoidea</taxon>
        <taxon>Varroidae</taxon>
        <taxon>Varroa</taxon>
    </lineage>
</organism>
<feature type="compositionally biased region" description="Polar residues" evidence="1">
    <location>
        <begin position="186"/>
        <end position="205"/>
    </location>
</feature>
<keyword evidence="3" id="KW-1185">Reference proteome</keyword>
<dbReference type="RefSeq" id="XP_022655218.1">
    <property type="nucleotide sequence ID" value="XM_022799483.1"/>
</dbReference>
<feature type="compositionally biased region" description="Low complexity" evidence="1">
    <location>
        <begin position="368"/>
        <end position="386"/>
    </location>
</feature>
<dbReference type="GeneID" id="111247929"/>
<dbReference type="Proteomes" id="UP000594260">
    <property type="component" value="Unplaced"/>
</dbReference>
<feature type="compositionally biased region" description="Polar residues" evidence="1">
    <location>
        <begin position="347"/>
        <end position="361"/>
    </location>
</feature>
<name>A0A7M7JPP5_VARDE</name>
<evidence type="ECO:0000313" key="2">
    <source>
        <dbReference type="EnsemblMetazoa" id="XP_022655217"/>
    </source>
</evidence>
<accession>A0A7M7JPP5</accession>
<dbReference type="RefSeq" id="XP_022655217.1">
    <property type="nucleotide sequence ID" value="XM_022799482.1"/>
</dbReference>
<feature type="region of interest" description="Disordered" evidence="1">
    <location>
        <begin position="307"/>
        <end position="326"/>
    </location>
</feature>
<proteinExistence type="predicted"/>
<evidence type="ECO:0000313" key="3">
    <source>
        <dbReference type="Proteomes" id="UP000594260"/>
    </source>
</evidence>
<feature type="region of interest" description="Disordered" evidence="1">
    <location>
        <begin position="336"/>
        <end position="397"/>
    </location>
</feature>
<sequence>MLLGAMVRAIRDKSLLQVQADVHTSSRPPVHPRTDTLDSSLLPAEGTASVLRTYFHPLPTETSIPSRVIDRPSQTIGIPPRDTSTSGENHAENSQSPQVALLHTLPPRVATPLPPNDWTTAPFEPSLMPDIPDTMQEEWYKDKARIVEVDPDIQSSIQEIEDLTKDLQLDMDDNDGAFRMLRDRNAGTQPTGNFRSNKTFGDRLFSTTGFEPRRYSQTTSRERVPPIMLQRRASVPRINVSRATCRKPTSQPRKTLANLLPPSTTYVFRVGGNGVHMKSSKTVLEKLRLNRAPILLNNLMRSTENYTARFDQSRRHGRTDPAQDDLDIDKFVRANNQQGSAGSSGSRFSLLSTPENQSESPNLRGFMTAVTSSSLSSTTSKSSASKPVNRDFGPAYDDADELILKDIEQEYL</sequence>
<protein>
    <submittedName>
        <fullName evidence="2">Uncharacterized protein</fullName>
    </submittedName>
</protein>
<dbReference type="EnsemblMetazoa" id="XM_022799482">
    <property type="protein sequence ID" value="XP_022655217"/>
    <property type="gene ID" value="LOC111247929"/>
</dbReference>
<reference evidence="2" key="1">
    <citation type="submission" date="2021-01" db="UniProtKB">
        <authorList>
            <consortium name="EnsemblMetazoa"/>
        </authorList>
    </citation>
    <scope>IDENTIFICATION</scope>
</reference>